<reference evidence="2" key="3">
    <citation type="submission" date="2025-09" db="UniProtKB">
        <authorList>
            <consortium name="Ensembl"/>
        </authorList>
    </citation>
    <scope>IDENTIFICATION</scope>
</reference>
<feature type="compositionally biased region" description="Low complexity" evidence="1">
    <location>
        <begin position="51"/>
        <end position="62"/>
    </location>
</feature>
<protein>
    <submittedName>
        <fullName evidence="2">Uncharacterized protein</fullName>
    </submittedName>
</protein>
<dbReference type="Proteomes" id="UP000694553">
    <property type="component" value="Unassembled WGS sequence"/>
</dbReference>
<evidence type="ECO:0000313" key="3">
    <source>
        <dbReference type="Proteomes" id="UP000694553"/>
    </source>
</evidence>
<dbReference type="AlphaFoldDB" id="A0A8U7MVW4"/>
<proteinExistence type="predicted"/>
<reference evidence="2" key="2">
    <citation type="submission" date="2025-08" db="UniProtKB">
        <authorList>
            <consortium name="Ensembl"/>
        </authorList>
    </citation>
    <scope>IDENTIFICATION</scope>
</reference>
<name>A0A8U7MVW4_CORMO</name>
<accession>A0A8U7MVW4</accession>
<evidence type="ECO:0000313" key="2">
    <source>
        <dbReference type="Ensembl" id="ENSCMUP00000028504.1"/>
    </source>
</evidence>
<feature type="region of interest" description="Disordered" evidence="1">
    <location>
        <begin position="1"/>
        <end position="86"/>
    </location>
</feature>
<sequence>MEARPPPQALADPGSPAARREERAGPCEPLAAAAALGEDRWGEGQRSVRLSARPQPRRGGSPSSPPCAPEEDGGGNGAVEEKENGKKKKLGALATTWLIFYNVAMTAGTKHFITSRAIFIMRTVLLWLSVGDLSAL</sequence>
<feature type="compositionally biased region" description="Low complexity" evidence="1">
    <location>
        <begin position="26"/>
        <end position="36"/>
    </location>
</feature>
<organism evidence="2 3">
    <name type="scientific">Corvus moneduloides</name>
    <name type="common">New Caledonian crow</name>
    <dbReference type="NCBI Taxonomy" id="1196302"/>
    <lineage>
        <taxon>Eukaryota</taxon>
        <taxon>Metazoa</taxon>
        <taxon>Chordata</taxon>
        <taxon>Craniata</taxon>
        <taxon>Vertebrata</taxon>
        <taxon>Euteleostomi</taxon>
        <taxon>Archelosauria</taxon>
        <taxon>Archosauria</taxon>
        <taxon>Dinosauria</taxon>
        <taxon>Saurischia</taxon>
        <taxon>Theropoda</taxon>
        <taxon>Coelurosauria</taxon>
        <taxon>Aves</taxon>
        <taxon>Neognathae</taxon>
        <taxon>Neoaves</taxon>
        <taxon>Telluraves</taxon>
        <taxon>Australaves</taxon>
        <taxon>Passeriformes</taxon>
        <taxon>Corvoidea</taxon>
        <taxon>Corvidae</taxon>
        <taxon>Corvus</taxon>
    </lineage>
</organism>
<keyword evidence="3" id="KW-1185">Reference proteome</keyword>
<dbReference type="Ensembl" id="ENSCMUT00000034304.1">
    <property type="protein sequence ID" value="ENSCMUP00000028504.1"/>
    <property type="gene ID" value="ENSCMUG00000017120.1"/>
</dbReference>
<evidence type="ECO:0000256" key="1">
    <source>
        <dbReference type="SAM" id="MobiDB-lite"/>
    </source>
</evidence>
<reference evidence="3" key="1">
    <citation type="submission" date="2019-10" db="EMBL/GenBank/DDBJ databases">
        <title>Corvus moneduloides (New Caledonian crow) genome, bCorMon1, primary haplotype.</title>
        <authorList>
            <person name="Rutz C."/>
            <person name="Fungtammasan C."/>
            <person name="Mountcastle J."/>
            <person name="Formenti G."/>
            <person name="Chow W."/>
            <person name="Howe K."/>
            <person name="Steele M.P."/>
            <person name="Fernandes J."/>
            <person name="Gilbert M.T.P."/>
            <person name="Fedrigo O."/>
            <person name="Jarvis E.D."/>
            <person name="Gemmell N."/>
        </authorList>
    </citation>
    <scope>NUCLEOTIDE SEQUENCE [LARGE SCALE GENOMIC DNA]</scope>
</reference>